<evidence type="ECO:0000313" key="8">
    <source>
        <dbReference type="Proteomes" id="UP000019478"/>
    </source>
</evidence>
<dbReference type="AlphaFoldDB" id="W9XW41"/>
<accession>W9XW41</accession>
<feature type="region of interest" description="Disordered" evidence="5">
    <location>
        <begin position="250"/>
        <end position="274"/>
    </location>
</feature>
<dbReference type="InterPro" id="IPR037548">
    <property type="entry name" value="Bqt4"/>
</dbReference>
<dbReference type="GO" id="GO:0044820">
    <property type="term" value="P:mitotic telomere tethering at nuclear periphery"/>
    <property type="evidence" value="ECO:0007669"/>
    <property type="project" value="TreeGrafter"/>
</dbReference>
<dbReference type="EMBL" id="AMGY01000004">
    <property type="protein sequence ID" value="EXJ84433.1"/>
    <property type="molecule type" value="Genomic_DNA"/>
</dbReference>
<keyword evidence="8" id="KW-1185">Reference proteome</keyword>
<dbReference type="GeneID" id="19169218"/>
<dbReference type="GO" id="GO:1990862">
    <property type="term" value="C:nuclear membrane complex Bqt3-Bqt4"/>
    <property type="evidence" value="ECO:0007669"/>
    <property type="project" value="InterPro"/>
</dbReference>
<keyword evidence="2" id="KW-0749">Sporulation</keyword>
<dbReference type="InterPro" id="IPR036887">
    <property type="entry name" value="HTH_APSES_sf"/>
</dbReference>
<sequence length="392" mass="42467">MRSLPAKRNPLVAPGAAPSYEELVTRRRLGKTKLTVKPGQVGTSNATKAENLGPFEYAHLRAPLPDDLTGSEIFSTQQNQPHPEGYFLMRRSKDGFVSATGMFKIAFPWASHAEEKEERDYLRSLHATSQDEVAGNIWVAPEFALQLAADYGLMEWIRALLDPAEMSQTPSSSKKPIAAPPKFELPAGKTKLPPPTKTPRSRATRSASPSKAASPTKAKSSPRKRQTKAQKEANIANANAASATLQSALDDAASVAHGSTKTDSPALPTESVSDEDLVKVQVDQKVEVDGTTETTQTNVTVELPPGSPELSLPEDPEKILETARKMVEEAKTLEGSPKFSKKRKAQALEPSDVDAELPVQPTKKARILEEKLKREKVRNRAVLGVTATLAIA</sequence>
<name>W9XW41_9EURO</name>
<evidence type="ECO:0000256" key="2">
    <source>
        <dbReference type="ARBA" id="ARBA00022969"/>
    </source>
</evidence>
<evidence type="ECO:0000256" key="5">
    <source>
        <dbReference type="SAM" id="MobiDB-lite"/>
    </source>
</evidence>
<dbReference type="GO" id="GO:0048315">
    <property type="term" value="P:conidium formation"/>
    <property type="evidence" value="ECO:0007669"/>
    <property type="project" value="UniProtKB-KW"/>
</dbReference>
<dbReference type="STRING" id="1182542.W9XW41"/>
<dbReference type="Gene3D" id="3.10.260.10">
    <property type="entry name" value="Transcription regulator HTH, APSES-type DNA-binding domain"/>
    <property type="match status" value="1"/>
</dbReference>
<reference evidence="7 8" key="1">
    <citation type="submission" date="2013-03" db="EMBL/GenBank/DDBJ databases">
        <title>The Genome Sequence of Capronia epimyces CBS 606.96.</title>
        <authorList>
            <consortium name="The Broad Institute Genomics Platform"/>
            <person name="Cuomo C."/>
            <person name="de Hoog S."/>
            <person name="Gorbushina A."/>
            <person name="Walker B."/>
            <person name="Young S.K."/>
            <person name="Zeng Q."/>
            <person name="Gargeya S."/>
            <person name="Fitzgerald M."/>
            <person name="Haas B."/>
            <person name="Abouelleil A."/>
            <person name="Allen A.W."/>
            <person name="Alvarado L."/>
            <person name="Arachchi H.M."/>
            <person name="Berlin A.M."/>
            <person name="Chapman S.B."/>
            <person name="Gainer-Dewar J."/>
            <person name="Goldberg J."/>
            <person name="Griggs A."/>
            <person name="Gujja S."/>
            <person name="Hansen M."/>
            <person name="Howarth C."/>
            <person name="Imamovic A."/>
            <person name="Ireland A."/>
            <person name="Larimer J."/>
            <person name="McCowan C."/>
            <person name="Murphy C."/>
            <person name="Pearson M."/>
            <person name="Poon T.W."/>
            <person name="Priest M."/>
            <person name="Roberts A."/>
            <person name="Saif S."/>
            <person name="Shea T."/>
            <person name="Sisk P."/>
            <person name="Sykes S."/>
            <person name="Wortman J."/>
            <person name="Nusbaum C."/>
            <person name="Birren B."/>
        </authorList>
    </citation>
    <scope>NUCLEOTIDE SEQUENCE [LARGE SCALE GENOMIC DNA]</scope>
    <source>
        <strain evidence="7 8">CBS 606.96</strain>
    </source>
</reference>
<evidence type="ECO:0000256" key="1">
    <source>
        <dbReference type="ARBA" id="ARBA00019309"/>
    </source>
</evidence>
<protein>
    <recommendedName>
        <fullName evidence="1">Cell pattern formation-associated protein stuA</fullName>
    </recommendedName>
    <alternativeName>
        <fullName evidence="4">Stunted protein A</fullName>
    </alternativeName>
</protein>
<dbReference type="PROSITE" id="PS51299">
    <property type="entry name" value="HTH_APSES"/>
    <property type="match status" value="1"/>
</dbReference>
<dbReference type="Proteomes" id="UP000019478">
    <property type="component" value="Unassembled WGS sequence"/>
</dbReference>
<evidence type="ECO:0000259" key="6">
    <source>
        <dbReference type="PROSITE" id="PS51299"/>
    </source>
</evidence>
<feature type="compositionally biased region" description="Low complexity" evidence="5">
    <location>
        <begin position="204"/>
        <end position="219"/>
    </location>
</feature>
<evidence type="ECO:0000256" key="3">
    <source>
        <dbReference type="ARBA" id="ARBA00023321"/>
    </source>
</evidence>
<dbReference type="GO" id="GO:0003677">
    <property type="term" value="F:DNA binding"/>
    <property type="evidence" value="ECO:0007669"/>
    <property type="project" value="InterPro"/>
</dbReference>
<comment type="caution">
    <text evidence="7">The sequence shown here is derived from an EMBL/GenBank/DDBJ whole genome shotgun (WGS) entry which is preliminary data.</text>
</comment>
<feature type="region of interest" description="Disordered" evidence="5">
    <location>
        <begin position="332"/>
        <end position="357"/>
    </location>
</feature>
<gene>
    <name evidence="7" type="ORF">A1O3_05101</name>
</gene>
<dbReference type="HOGENOM" id="CLU_030669_0_0_1"/>
<dbReference type="GO" id="GO:0070197">
    <property type="term" value="P:meiotic attachment of telomere to nuclear envelope"/>
    <property type="evidence" value="ECO:0007669"/>
    <property type="project" value="InterPro"/>
</dbReference>
<dbReference type="FunFam" id="3.10.260.10:FF:000002">
    <property type="entry name" value="APSES transcription factor, putative"/>
    <property type="match status" value="1"/>
</dbReference>
<dbReference type="SMART" id="SM01252">
    <property type="entry name" value="KilA-N"/>
    <property type="match status" value="1"/>
</dbReference>
<dbReference type="PANTHER" id="PTHR38044:SF1">
    <property type="entry name" value="BOUQUET FORMATION PROTEIN 4"/>
    <property type="match status" value="1"/>
</dbReference>
<feature type="compositionally biased region" description="Low complexity" evidence="5">
    <location>
        <begin position="170"/>
        <end position="182"/>
    </location>
</feature>
<organism evidence="7 8">
    <name type="scientific">Capronia epimyces CBS 606.96</name>
    <dbReference type="NCBI Taxonomy" id="1182542"/>
    <lineage>
        <taxon>Eukaryota</taxon>
        <taxon>Fungi</taxon>
        <taxon>Dikarya</taxon>
        <taxon>Ascomycota</taxon>
        <taxon>Pezizomycotina</taxon>
        <taxon>Eurotiomycetes</taxon>
        <taxon>Chaetothyriomycetidae</taxon>
        <taxon>Chaetothyriales</taxon>
        <taxon>Herpotrichiellaceae</taxon>
        <taxon>Capronia</taxon>
    </lineage>
</organism>
<dbReference type="InterPro" id="IPR003163">
    <property type="entry name" value="Tscrpt_reg_HTH_APSES-type"/>
</dbReference>
<feature type="region of interest" description="Disordered" evidence="5">
    <location>
        <begin position="166"/>
        <end position="233"/>
    </location>
</feature>
<dbReference type="RefSeq" id="XP_007733418.1">
    <property type="nucleotide sequence ID" value="XM_007735228.1"/>
</dbReference>
<dbReference type="OrthoDB" id="5346159at2759"/>
<dbReference type="SUPFAM" id="SSF54616">
    <property type="entry name" value="DNA-binding domain of Mlu1-box binding protein MBP1"/>
    <property type="match status" value="1"/>
</dbReference>
<feature type="region of interest" description="Disordered" evidence="5">
    <location>
        <begin position="289"/>
        <end position="314"/>
    </location>
</feature>
<dbReference type="PANTHER" id="PTHR38044">
    <property type="entry name" value="BOUQUET FORMATION PROTEIN 4"/>
    <property type="match status" value="1"/>
</dbReference>
<keyword evidence="3" id="KW-0183">Conidiation</keyword>
<evidence type="ECO:0000256" key="4">
    <source>
        <dbReference type="ARBA" id="ARBA00031907"/>
    </source>
</evidence>
<proteinExistence type="predicted"/>
<dbReference type="GO" id="GO:0030435">
    <property type="term" value="P:sporulation resulting in formation of a cellular spore"/>
    <property type="evidence" value="ECO:0007669"/>
    <property type="project" value="UniProtKB-KW"/>
</dbReference>
<evidence type="ECO:0000313" key="7">
    <source>
        <dbReference type="EMBL" id="EXJ84433.1"/>
    </source>
</evidence>
<feature type="compositionally biased region" description="Low complexity" evidence="5">
    <location>
        <begin position="289"/>
        <end position="313"/>
    </location>
</feature>
<dbReference type="eggNOG" id="ENOG502S0ET">
    <property type="taxonomic scope" value="Eukaryota"/>
</dbReference>
<feature type="domain" description="HTH APSES-type" evidence="6">
    <location>
        <begin position="63"/>
        <end position="176"/>
    </location>
</feature>
<dbReference type="InterPro" id="IPR018004">
    <property type="entry name" value="KilA/APSES_HTH"/>
</dbReference>